<accession>A0AAE0DU67</accession>
<evidence type="ECO:0000313" key="2">
    <source>
        <dbReference type="EMBL" id="KAK3188635.1"/>
    </source>
</evidence>
<protein>
    <recommendedName>
        <fullName evidence="1">FAR1 domain-containing protein</fullName>
    </recommendedName>
</protein>
<dbReference type="Pfam" id="PF03101">
    <property type="entry name" value="FAR1"/>
    <property type="match status" value="1"/>
</dbReference>
<comment type="caution">
    <text evidence="2">The sequence shown here is derived from an EMBL/GenBank/DDBJ whole genome shotgun (WGS) entry which is preliminary data.</text>
</comment>
<sequence>MSTCPPYQHLFDDMSKSFTVDSEFECLNELDWQPRCGMEFETEQLAYEFYNMYGRRMGFSIRKDTFEKNRRTGEINSRIFVCSKEGSRPEDKRDVLNRKHRA</sequence>
<evidence type="ECO:0000313" key="3">
    <source>
        <dbReference type="Proteomes" id="UP001281410"/>
    </source>
</evidence>
<gene>
    <name evidence="2" type="ORF">Dsin_028196</name>
</gene>
<dbReference type="PANTHER" id="PTHR46328:SF34">
    <property type="entry name" value="PROTEIN FAR1-RELATED SEQUENCE 5-LIKE"/>
    <property type="match status" value="1"/>
</dbReference>
<dbReference type="AlphaFoldDB" id="A0AAE0DU67"/>
<dbReference type="PANTHER" id="PTHR46328">
    <property type="entry name" value="FAR-RED IMPAIRED RESPONSIVE (FAR1) FAMILY PROTEIN-RELATED"/>
    <property type="match status" value="1"/>
</dbReference>
<reference evidence="2" key="1">
    <citation type="journal article" date="2023" name="Plant J.">
        <title>Genome sequences and population genomics provide insights into the demographic history, inbreeding, and mutation load of two 'living fossil' tree species of Dipteronia.</title>
        <authorList>
            <person name="Feng Y."/>
            <person name="Comes H.P."/>
            <person name="Chen J."/>
            <person name="Zhu S."/>
            <person name="Lu R."/>
            <person name="Zhang X."/>
            <person name="Li P."/>
            <person name="Qiu J."/>
            <person name="Olsen K.M."/>
            <person name="Qiu Y."/>
        </authorList>
    </citation>
    <scope>NUCLEOTIDE SEQUENCE</scope>
    <source>
        <strain evidence="2">NBL</strain>
    </source>
</reference>
<dbReference type="Proteomes" id="UP001281410">
    <property type="component" value="Unassembled WGS sequence"/>
</dbReference>
<feature type="domain" description="FAR1" evidence="1">
    <location>
        <begin position="48"/>
        <end position="100"/>
    </location>
</feature>
<proteinExistence type="predicted"/>
<dbReference type="EMBL" id="JANJYJ010000009">
    <property type="protein sequence ID" value="KAK3188635.1"/>
    <property type="molecule type" value="Genomic_DNA"/>
</dbReference>
<organism evidence="2 3">
    <name type="scientific">Dipteronia sinensis</name>
    <dbReference type="NCBI Taxonomy" id="43782"/>
    <lineage>
        <taxon>Eukaryota</taxon>
        <taxon>Viridiplantae</taxon>
        <taxon>Streptophyta</taxon>
        <taxon>Embryophyta</taxon>
        <taxon>Tracheophyta</taxon>
        <taxon>Spermatophyta</taxon>
        <taxon>Magnoliopsida</taxon>
        <taxon>eudicotyledons</taxon>
        <taxon>Gunneridae</taxon>
        <taxon>Pentapetalae</taxon>
        <taxon>rosids</taxon>
        <taxon>malvids</taxon>
        <taxon>Sapindales</taxon>
        <taxon>Sapindaceae</taxon>
        <taxon>Hippocastanoideae</taxon>
        <taxon>Acereae</taxon>
        <taxon>Dipteronia</taxon>
    </lineage>
</organism>
<name>A0AAE0DU67_9ROSI</name>
<dbReference type="InterPro" id="IPR004330">
    <property type="entry name" value="FAR1_DNA_bnd_dom"/>
</dbReference>
<evidence type="ECO:0000259" key="1">
    <source>
        <dbReference type="Pfam" id="PF03101"/>
    </source>
</evidence>
<keyword evidence="3" id="KW-1185">Reference proteome</keyword>